<dbReference type="NCBIfam" id="TIGR00377">
    <property type="entry name" value="ant_ant_sig"/>
    <property type="match status" value="1"/>
</dbReference>
<dbReference type="InterPro" id="IPR003658">
    <property type="entry name" value="Anti-sigma_ant"/>
</dbReference>
<sequence>MNVLFLFVRVNWSRYLKLRWGEVMNISIEIKERDTKHIDIFVAGEIDAYTAPKVKEALETYQVKEGIVLRIDLTEVTYMDSTGLGVFVGTFKSLRQRQSELVLFGLSDRLFRLFEITGLSDIIEIKNVEGEMNGNNA</sequence>
<name>E3ZNM3_LISSE</name>
<dbReference type="HOGENOM" id="CLU_115403_9_3_9"/>
<comment type="caution">
    <text evidence="6">The sequence shown here is derived from an EMBL/GenBank/DDBJ whole genome shotgun (WGS) entry which is preliminary data.</text>
</comment>
<organism evidence="6">
    <name type="scientific">Listeria seeligeri FSL N1-067</name>
    <dbReference type="NCBI Taxonomy" id="702453"/>
    <lineage>
        <taxon>Bacteria</taxon>
        <taxon>Bacillati</taxon>
        <taxon>Bacillota</taxon>
        <taxon>Bacilli</taxon>
        <taxon>Bacillales</taxon>
        <taxon>Listeriaceae</taxon>
        <taxon>Listeria</taxon>
    </lineage>
</organism>
<dbReference type="PANTHER" id="PTHR33495">
    <property type="entry name" value="ANTI-SIGMA FACTOR ANTAGONIST TM_1081-RELATED-RELATED"/>
    <property type="match status" value="1"/>
</dbReference>
<dbReference type="PROSITE" id="PS50801">
    <property type="entry name" value="STAS"/>
    <property type="match status" value="1"/>
</dbReference>
<protein>
    <recommendedName>
        <fullName evidence="4">Anti-sigma factor antagonist</fullName>
    </recommendedName>
</protein>
<evidence type="ECO:0000256" key="1">
    <source>
        <dbReference type="ARBA" id="ARBA00009013"/>
    </source>
</evidence>
<dbReference type="PATRIC" id="fig|702453.3.peg.839"/>
<reference evidence="6" key="1">
    <citation type="journal article" date="2010" name="Microbiol. Resour. Announc.">
        <title>Comparative genomics of the bacterial genus Listeria: Genome evolution is characterized by limited gene acquisition and limited gene loss.</title>
        <authorList>
            <person name="den Bakker H.C."/>
            <person name="Cummings C.A."/>
            <person name="Ferreira V."/>
            <person name="Vatta P."/>
            <person name="Orsi R.H."/>
            <person name="Degoricija L."/>
            <person name="Barker M."/>
            <person name="Petrauskene O."/>
            <person name="Furtado M.R."/>
            <person name="Wiedmann M."/>
        </authorList>
    </citation>
    <scope>NUCLEOTIDE SEQUENCE [LARGE SCALE GENOMIC DNA]</scope>
    <source>
        <strain evidence="6">FSL N1-067</strain>
    </source>
</reference>
<evidence type="ECO:0000313" key="6">
    <source>
        <dbReference type="EMBL" id="EFS00774.1"/>
    </source>
</evidence>
<dbReference type="InterPro" id="IPR002645">
    <property type="entry name" value="STAS_dom"/>
</dbReference>
<dbReference type="PANTHER" id="PTHR33495:SF9">
    <property type="entry name" value="ANTI-SIGMA-B FACTOR ANTAGONIST"/>
    <property type="match status" value="1"/>
</dbReference>
<dbReference type="InterPro" id="IPR036513">
    <property type="entry name" value="STAS_dom_sf"/>
</dbReference>
<dbReference type="Proteomes" id="UP000004302">
    <property type="component" value="Chromosome"/>
</dbReference>
<feature type="domain" description="STAS" evidence="5">
    <location>
        <begin position="40"/>
        <end position="137"/>
    </location>
</feature>
<evidence type="ECO:0000256" key="2">
    <source>
        <dbReference type="ARBA" id="ARBA00022553"/>
    </source>
</evidence>
<dbReference type="Pfam" id="PF01740">
    <property type="entry name" value="STAS"/>
    <property type="match status" value="1"/>
</dbReference>
<dbReference type="GO" id="GO:0043856">
    <property type="term" value="F:anti-sigma factor antagonist activity"/>
    <property type="evidence" value="ECO:0007669"/>
    <property type="project" value="InterPro"/>
</dbReference>
<proteinExistence type="inferred from homology"/>
<dbReference type="SUPFAM" id="SSF52091">
    <property type="entry name" value="SpoIIaa-like"/>
    <property type="match status" value="1"/>
</dbReference>
<accession>E3ZNM3</accession>
<evidence type="ECO:0000256" key="4">
    <source>
        <dbReference type="RuleBase" id="RU003749"/>
    </source>
</evidence>
<dbReference type="FunFam" id="3.30.750.24:FF:000001">
    <property type="entry name" value="Anti-sigma factor antagonist"/>
    <property type="match status" value="1"/>
</dbReference>
<gene>
    <name evidence="6" type="ORF">NT03LS_1048</name>
</gene>
<dbReference type="AlphaFoldDB" id="E3ZNM3"/>
<dbReference type="CDD" id="cd07043">
    <property type="entry name" value="STAS_anti-anti-sigma_factors"/>
    <property type="match status" value="1"/>
</dbReference>
<comment type="similarity">
    <text evidence="1 4">Belongs to the anti-sigma-factor antagonist family.</text>
</comment>
<comment type="function">
    <text evidence="3">Positive regulator of sigma-B activity. Non-phosphorylated RsbV binds to RsbW, preventing its association with sigma-B. When phosphorylated, releases RsbW, which is then free to complex with and inactivate sigma-B.</text>
</comment>
<dbReference type="Gene3D" id="3.30.750.24">
    <property type="entry name" value="STAS domain"/>
    <property type="match status" value="1"/>
</dbReference>
<dbReference type="EMBL" id="ADXJ01000457">
    <property type="protein sequence ID" value="EFS00774.1"/>
    <property type="molecule type" value="Genomic_DNA"/>
</dbReference>
<evidence type="ECO:0000259" key="5">
    <source>
        <dbReference type="PROSITE" id="PS50801"/>
    </source>
</evidence>
<evidence type="ECO:0000256" key="3">
    <source>
        <dbReference type="ARBA" id="ARBA00024670"/>
    </source>
</evidence>
<keyword evidence="2" id="KW-0597">Phosphoprotein</keyword>